<dbReference type="InterPro" id="IPR000847">
    <property type="entry name" value="LysR_HTH_N"/>
</dbReference>
<proteinExistence type="predicted"/>
<comment type="caution">
    <text evidence="2">The sequence shown here is derived from an EMBL/GenBank/DDBJ whole genome shotgun (WGS) entry which is preliminary data.</text>
</comment>
<gene>
    <name evidence="2" type="ORF">P775_11290</name>
</gene>
<dbReference type="AlphaFoldDB" id="A0A2G8REU3"/>
<protein>
    <recommendedName>
        <fullName evidence="1">HTH lysR-type domain-containing protein</fullName>
    </recommendedName>
</protein>
<organism evidence="2 3">
    <name type="scientific">Puniceibacterium antarcticum</name>
    <dbReference type="NCBI Taxonomy" id="1206336"/>
    <lineage>
        <taxon>Bacteria</taxon>
        <taxon>Pseudomonadati</taxon>
        <taxon>Pseudomonadota</taxon>
        <taxon>Alphaproteobacteria</taxon>
        <taxon>Rhodobacterales</taxon>
        <taxon>Paracoccaceae</taxon>
        <taxon>Puniceibacterium</taxon>
    </lineage>
</organism>
<dbReference type="InterPro" id="IPR051815">
    <property type="entry name" value="Molybdate_resp_trans_reg"/>
</dbReference>
<dbReference type="SUPFAM" id="SSF46785">
    <property type="entry name" value="Winged helix' DNA-binding domain"/>
    <property type="match status" value="1"/>
</dbReference>
<feature type="domain" description="HTH lysR-type" evidence="1">
    <location>
        <begin position="53"/>
        <end position="111"/>
    </location>
</feature>
<dbReference type="InterPro" id="IPR036390">
    <property type="entry name" value="WH_DNA-bd_sf"/>
</dbReference>
<evidence type="ECO:0000313" key="3">
    <source>
        <dbReference type="Proteomes" id="UP000231259"/>
    </source>
</evidence>
<dbReference type="Proteomes" id="UP000231259">
    <property type="component" value="Unassembled WGS sequence"/>
</dbReference>
<dbReference type="PANTHER" id="PTHR30432">
    <property type="entry name" value="TRANSCRIPTIONAL REGULATOR MODE"/>
    <property type="match status" value="1"/>
</dbReference>
<dbReference type="GO" id="GO:0003700">
    <property type="term" value="F:DNA-binding transcription factor activity"/>
    <property type="evidence" value="ECO:0007669"/>
    <property type="project" value="InterPro"/>
</dbReference>
<keyword evidence="3" id="KW-1185">Reference proteome</keyword>
<reference evidence="2 3" key="1">
    <citation type="submission" date="2013-09" db="EMBL/GenBank/DDBJ databases">
        <title>Genome sequencing of Phaeobacter antarcticus sp. nov. SM1211.</title>
        <authorList>
            <person name="Zhang X.-Y."/>
            <person name="Liu C."/>
            <person name="Chen X.-L."/>
            <person name="Xie B.-B."/>
            <person name="Qin Q.-L."/>
            <person name="Rong J.-C."/>
            <person name="Zhang Y.-Z."/>
        </authorList>
    </citation>
    <scope>NUCLEOTIDE SEQUENCE [LARGE SCALE GENOMIC DNA]</scope>
    <source>
        <strain evidence="2 3">SM1211</strain>
    </source>
</reference>
<name>A0A2G8REU3_9RHOB</name>
<dbReference type="Gene3D" id="1.10.10.10">
    <property type="entry name" value="Winged helix-like DNA-binding domain superfamily/Winged helix DNA-binding domain"/>
    <property type="match status" value="1"/>
</dbReference>
<evidence type="ECO:0000259" key="1">
    <source>
        <dbReference type="Pfam" id="PF00126"/>
    </source>
</evidence>
<sequence>MCPPKPDRDGTCMAVRDFGIEVSMTNPTAAPSCLRIRILFGEDAMLGPGKADLLERIRDTGSIAAAGRSMAMSYKRAWMLVEEMNGAFKDPLVDSTRGGSKGGGARLTETGAEVLHQYRKLEEIMAEAGAARINVIRSLLRDMSDEK</sequence>
<dbReference type="Pfam" id="PF00126">
    <property type="entry name" value="HTH_1"/>
    <property type="match status" value="1"/>
</dbReference>
<accession>A0A2G8REU3</accession>
<dbReference type="PANTHER" id="PTHR30432:SF1">
    <property type="entry name" value="DNA-BINDING TRANSCRIPTIONAL DUAL REGULATOR MODE"/>
    <property type="match status" value="1"/>
</dbReference>
<dbReference type="InterPro" id="IPR036388">
    <property type="entry name" value="WH-like_DNA-bd_sf"/>
</dbReference>
<evidence type="ECO:0000313" key="2">
    <source>
        <dbReference type="EMBL" id="PIL20059.1"/>
    </source>
</evidence>
<dbReference type="EMBL" id="AWWI01000067">
    <property type="protein sequence ID" value="PIL20059.1"/>
    <property type="molecule type" value="Genomic_DNA"/>
</dbReference>